<dbReference type="PANTHER" id="PTHR16943">
    <property type="entry name" value="2-METHYLCITRATE DEHYDRATASE-RELATED"/>
    <property type="match status" value="1"/>
</dbReference>
<protein>
    <submittedName>
        <fullName evidence="4">Mmge/prpd family protein</fullName>
    </submittedName>
</protein>
<dbReference type="InterPro" id="IPR005656">
    <property type="entry name" value="MmgE_PrpD"/>
</dbReference>
<dbReference type="InterPro" id="IPR045336">
    <property type="entry name" value="MmgE_PrpD_N"/>
</dbReference>
<dbReference type="Pfam" id="PF03972">
    <property type="entry name" value="MmgE_PrpD_N"/>
    <property type="match status" value="1"/>
</dbReference>
<gene>
    <name evidence="4" type="ORF">ASZ90_018958</name>
</gene>
<dbReference type="InterPro" id="IPR036148">
    <property type="entry name" value="MmgE/PrpD_sf"/>
</dbReference>
<dbReference type="AlphaFoldDB" id="A0A0W8E5E7"/>
<evidence type="ECO:0000256" key="1">
    <source>
        <dbReference type="ARBA" id="ARBA00006174"/>
    </source>
</evidence>
<reference evidence="4" key="1">
    <citation type="journal article" date="2015" name="Proc. Natl. Acad. Sci. U.S.A.">
        <title>Networks of energetic and metabolic interactions define dynamics in microbial communities.</title>
        <authorList>
            <person name="Embree M."/>
            <person name="Liu J.K."/>
            <person name="Al-Bassam M.M."/>
            <person name="Zengler K."/>
        </authorList>
    </citation>
    <scope>NUCLEOTIDE SEQUENCE</scope>
</reference>
<evidence type="ECO:0000313" key="4">
    <source>
        <dbReference type="EMBL" id="KUG03645.1"/>
    </source>
</evidence>
<dbReference type="SUPFAM" id="SSF103378">
    <property type="entry name" value="2-methylcitrate dehydratase PrpD"/>
    <property type="match status" value="1"/>
</dbReference>
<feature type="domain" description="MmgE/PrpD C-terminal" evidence="3">
    <location>
        <begin position="271"/>
        <end position="390"/>
    </location>
</feature>
<feature type="domain" description="MmgE/PrpD N-terminal" evidence="2">
    <location>
        <begin position="7"/>
        <end position="247"/>
    </location>
</feature>
<name>A0A0W8E5E7_9ZZZZ</name>
<proteinExistence type="inferred from homology"/>
<dbReference type="EMBL" id="LNQE01001874">
    <property type="protein sequence ID" value="KUG03645.1"/>
    <property type="molecule type" value="Genomic_DNA"/>
</dbReference>
<dbReference type="Gene3D" id="1.10.4100.10">
    <property type="entry name" value="2-methylcitrate dehydratase PrpD"/>
    <property type="match status" value="1"/>
</dbReference>
<dbReference type="PANTHER" id="PTHR16943:SF8">
    <property type="entry name" value="2-METHYLCITRATE DEHYDRATASE"/>
    <property type="match status" value="1"/>
</dbReference>
<comment type="caution">
    <text evidence="4">The sequence shown here is derived from an EMBL/GenBank/DDBJ whole genome shotgun (WGS) entry which is preliminary data.</text>
</comment>
<organism evidence="4">
    <name type="scientific">hydrocarbon metagenome</name>
    <dbReference type="NCBI Taxonomy" id="938273"/>
    <lineage>
        <taxon>unclassified sequences</taxon>
        <taxon>metagenomes</taxon>
        <taxon>ecological metagenomes</taxon>
    </lineage>
</organism>
<dbReference type="InterPro" id="IPR045337">
    <property type="entry name" value="MmgE_PrpD_C"/>
</dbReference>
<evidence type="ECO:0000259" key="2">
    <source>
        <dbReference type="Pfam" id="PF03972"/>
    </source>
</evidence>
<dbReference type="InterPro" id="IPR042183">
    <property type="entry name" value="MmgE/PrpD_sf_1"/>
</dbReference>
<accession>A0A0W8E5E7</accession>
<dbReference type="GO" id="GO:0016829">
    <property type="term" value="F:lyase activity"/>
    <property type="evidence" value="ECO:0007669"/>
    <property type="project" value="InterPro"/>
</dbReference>
<dbReference type="Pfam" id="PF19305">
    <property type="entry name" value="MmgE_PrpD_C"/>
    <property type="match status" value="1"/>
</dbReference>
<evidence type="ECO:0000259" key="3">
    <source>
        <dbReference type="Pfam" id="PF19305"/>
    </source>
</evidence>
<sequence length="452" mass="48651">MERTVTQELARFAVNLKYEDIPLTVVDKVKTCILHGTCIGLAGMDIIFGKIARAQISQAPTAMGNGAVTLLGDGAKVGVMDAAFATSVLYHGRVQEDTHGTTHIGAISIPLAIALAEMNGQTGKDVITALTAAYEVGGALGKDYTALTTPRGWRASSIYGIFSSATVAGVLMGLNEEEMTNALGLASAFAFGTTESFKAATMEWRFEVGLAARNGYLAAVLAKGGALAAANAMEGDMGFFRAFAGTRENLDKITENLGKVWETNNVTFKLYPVCAFNQTQVINSIALASENDIDPAQITSIEVNMSEYEANYPGQMNWGPFSTHAGTLMSAPFCVAASLLNRKLTLSDLHQFEDPTILELVNKTKIIPNPEIGFLCSRIVVTFADGTVVERPMNVTEQYYNLDFARDVEMMRTMKDEIAISDEKLEALIGIVGTLEQQQNMNDFISATLVDK</sequence>
<comment type="similarity">
    <text evidence="1">Belongs to the PrpD family.</text>
</comment>